<dbReference type="GO" id="GO:0008270">
    <property type="term" value="F:zinc ion binding"/>
    <property type="evidence" value="ECO:0007669"/>
    <property type="project" value="UniProtKB-KW"/>
</dbReference>
<evidence type="ECO:0000256" key="3">
    <source>
        <dbReference type="ARBA" id="ARBA00022737"/>
    </source>
</evidence>
<keyword evidence="5" id="KW-0862">Zinc</keyword>
<dbReference type="PANTHER" id="PTHR40626">
    <property type="entry name" value="MIP31509P"/>
    <property type="match status" value="1"/>
</dbReference>
<feature type="region of interest" description="Disordered" evidence="8">
    <location>
        <begin position="218"/>
        <end position="248"/>
    </location>
</feature>
<dbReference type="InterPro" id="IPR007219">
    <property type="entry name" value="XnlR_reg_dom"/>
</dbReference>
<dbReference type="GO" id="GO:0005634">
    <property type="term" value="C:nucleus"/>
    <property type="evidence" value="ECO:0007669"/>
    <property type="project" value="UniProtKB-SubCell"/>
</dbReference>
<dbReference type="CDD" id="cd12148">
    <property type="entry name" value="fungal_TF_MHR"/>
    <property type="match status" value="1"/>
</dbReference>
<evidence type="ECO:0000256" key="4">
    <source>
        <dbReference type="ARBA" id="ARBA00022771"/>
    </source>
</evidence>
<evidence type="ECO:0000256" key="9">
    <source>
        <dbReference type="SAM" id="SignalP"/>
    </source>
</evidence>
<dbReference type="OrthoDB" id="6077919at2759"/>
<evidence type="ECO:0000256" key="6">
    <source>
        <dbReference type="ARBA" id="ARBA00023242"/>
    </source>
</evidence>
<evidence type="ECO:0000256" key="8">
    <source>
        <dbReference type="SAM" id="MobiDB-lite"/>
    </source>
</evidence>
<dbReference type="InterPro" id="IPR013087">
    <property type="entry name" value="Znf_C2H2_type"/>
</dbReference>
<organism evidence="11 12">
    <name type="scientific">Huiozyma naganishii (strain ATCC MYA-139 / BCRC 22969 / CBS 8797 / KCTC 17520 / NBRC 10181 / NCYC 3082 / Yp74L-3)</name>
    <name type="common">Yeast</name>
    <name type="synonym">Kazachstania naganishii</name>
    <dbReference type="NCBI Taxonomy" id="1071383"/>
    <lineage>
        <taxon>Eukaryota</taxon>
        <taxon>Fungi</taxon>
        <taxon>Dikarya</taxon>
        <taxon>Ascomycota</taxon>
        <taxon>Saccharomycotina</taxon>
        <taxon>Saccharomycetes</taxon>
        <taxon>Saccharomycetales</taxon>
        <taxon>Saccharomycetaceae</taxon>
        <taxon>Huiozyma</taxon>
    </lineage>
</organism>
<feature type="domain" description="C2H2-type" evidence="10">
    <location>
        <begin position="52"/>
        <end position="79"/>
    </location>
</feature>
<keyword evidence="9" id="KW-0732">Signal</keyword>
<dbReference type="Gene3D" id="3.30.160.60">
    <property type="entry name" value="Classic Zinc Finger"/>
    <property type="match status" value="2"/>
</dbReference>
<dbReference type="KEGG" id="kng:KNAG_0M00350"/>
<protein>
    <recommendedName>
        <fullName evidence="10">C2H2-type domain-containing protein</fullName>
    </recommendedName>
</protein>
<dbReference type="eggNOG" id="KOG1721">
    <property type="taxonomic scope" value="Eukaryota"/>
</dbReference>
<dbReference type="GO" id="GO:0000978">
    <property type="term" value="F:RNA polymerase II cis-regulatory region sequence-specific DNA binding"/>
    <property type="evidence" value="ECO:0007669"/>
    <property type="project" value="InterPro"/>
</dbReference>
<dbReference type="GO" id="GO:0006351">
    <property type="term" value="P:DNA-templated transcription"/>
    <property type="evidence" value="ECO:0007669"/>
    <property type="project" value="InterPro"/>
</dbReference>
<sequence length="1076" mass="121818">MRQRERALSTLVCLCWSVLVCVGLCWSAAMLDMSVGSGLSHLEETLHKSRPFVCSVCTRAFIRQEHLKRHQRSHTNEKPFICVFCGRCFARRDLVLRHQHKLHSALIGTELHHENVNALLNDDNIKTTLTDRHVVRIEGNKQTILPTPLNPLAKTQAQLNKAAKVAAREAERLHRIMGGGGDTKTSNFVQQVNTRPKRHASFSASSAFTYKDRMHMIAQSEPPPGEDSLVSGGSSDDGERKNKVHNDSDFDSMANVPHQVGFATPQLTAQQMIDKALECGIDLNFDAIPFLSLEQTNGKQDTTEGGTVGAQTGDSMTIPAIPTPFLTDFLTMGSSVGGSGGFDKVNSSNDLNLDYFNYKDSVANTGTTATSATSQGGRMIKSSTRENLLSPFDEFIAHTPFEIEFKSHLDNQHFNDIGFTMDWQQQGNSHAGKQALETQQLQPSMPMFVDNTICNLFNSRQMDLSNKHIEISSFSRNFPKTNPMLEFNPVNTIELKFFTDFFRMQIIRDNGLTPDLFPTTDELNHYINLYRDEFHNFFPFVHLQTLKPTLGNYPFLLSIAMIGALYGFHSTHSMLLSNIAWFQIKELLERQHQNYKITPLWVIQSIVLLTFIGIFSNDKNVTNSMQTQLQTLIRLVKLTKLNKPLETLINPPIESNHIMDLQNDPVALKNFKDQYNSKEQIEKNFHYFILAQTRIRTCHIIFLISNFFSGLLGTECFFHSIDLKCGLPCYNAILFYSLDAEMWYGYLQKKNIVLDSKFSLIELSNGNGNYESCLMYLSSGSNFIFQNAKVSFKTMLTSLVSVHEKISLERLKFSQTDNYVAWKTNCLPLIETMLKHWEALYLKNGGVLVPEPENIPLINANPSIRLIIPLYHSAKVREVVDMTGIMNTIWRQDWEGMNRHMSTFYYDWESLRVATRPSLALIEFWINTVSFLENNPEKIAITTPIFSITCIVASLLVISEYLRKLEYWSHQSTPHHVLQENDRVLWLAIYKALARVDAHLSSKDYGTVSPAVATPSQEVETMLLSGETAAAPVSRLKLSSKTLGLGVKMLTSSPVWSVSILFAQALQSRRQHNKTP</sequence>
<dbReference type="FunFam" id="3.30.160.60:FF:002058">
    <property type="entry name" value="YML081W-like protein"/>
    <property type="match status" value="1"/>
</dbReference>
<dbReference type="OMA" id="MAHQCLV"/>
<proteinExistence type="predicted"/>
<dbReference type="FunFam" id="3.30.160.60:FF:000145">
    <property type="entry name" value="Zinc finger protein 574"/>
    <property type="match status" value="1"/>
</dbReference>
<dbReference type="RefSeq" id="XP_022467132.1">
    <property type="nucleotide sequence ID" value="XM_022610880.1"/>
</dbReference>
<evidence type="ECO:0000256" key="1">
    <source>
        <dbReference type="ARBA" id="ARBA00004123"/>
    </source>
</evidence>
<gene>
    <name evidence="11" type="primary">KNAG0M00350</name>
    <name evidence="11" type="ordered locus">KNAG_0M00350</name>
</gene>
<feature type="signal peptide" evidence="9">
    <location>
        <begin position="1"/>
        <end position="27"/>
    </location>
</feature>
<feature type="region of interest" description="Disordered" evidence="8">
    <location>
        <begin position="297"/>
        <end position="316"/>
    </location>
</feature>
<keyword evidence="6" id="KW-0539">Nucleus</keyword>
<dbReference type="SUPFAM" id="SSF57667">
    <property type="entry name" value="beta-beta-alpha zinc fingers"/>
    <property type="match status" value="1"/>
</dbReference>
<dbReference type="EMBL" id="HE978326">
    <property type="protein sequence ID" value="CCK72888.1"/>
    <property type="molecule type" value="Genomic_DNA"/>
</dbReference>
<comment type="subcellular location">
    <subcellularLocation>
        <location evidence="1">Nucleus</location>
    </subcellularLocation>
</comment>
<keyword evidence="4 7" id="KW-0863">Zinc-finger</keyword>
<dbReference type="Proteomes" id="UP000006310">
    <property type="component" value="Chromosome 13"/>
</dbReference>
<evidence type="ECO:0000259" key="10">
    <source>
        <dbReference type="PROSITE" id="PS50157"/>
    </source>
</evidence>
<dbReference type="GO" id="GO:0000785">
    <property type="term" value="C:chromatin"/>
    <property type="evidence" value="ECO:0007669"/>
    <property type="project" value="TreeGrafter"/>
</dbReference>
<evidence type="ECO:0000256" key="7">
    <source>
        <dbReference type="PROSITE-ProRule" id="PRU00042"/>
    </source>
</evidence>
<keyword evidence="3" id="KW-0677">Repeat</keyword>
<dbReference type="GeneID" id="34528668"/>
<keyword evidence="12" id="KW-1185">Reference proteome</keyword>
<dbReference type="GO" id="GO:0019413">
    <property type="term" value="P:acetate biosynthetic process"/>
    <property type="evidence" value="ECO:0007669"/>
    <property type="project" value="EnsemblFungi"/>
</dbReference>
<name>J7RSJ2_HUIN7</name>
<feature type="compositionally biased region" description="Basic and acidic residues" evidence="8">
    <location>
        <begin position="237"/>
        <end position="248"/>
    </location>
</feature>
<dbReference type="PANTHER" id="PTHR40626:SF13">
    <property type="entry name" value="RESPIRATION FACTOR 2-RELATED"/>
    <property type="match status" value="1"/>
</dbReference>
<dbReference type="Pfam" id="PF00096">
    <property type="entry name" value="zf-C2H2"/>
    <property type="match status" value="1"/>
</dbReference>
<feature type="chain" id="PRO_5003796206" description="C2H2-type domain-containing protein" evidence="9">
    <location>
        <begin position="28"/>
        <end position="1076"/>
    </location>
</feature>
<dbReference type="PROSITE" id="PS00028">
    <property type="entry name" value="ZINC_FINGER_C2H2_1"/>
    <property type="match status" value="2"/>
</dbReference>
<dbReference type="AlphaFoldDB" id="J7RSJ2"/>
<evidence type="ECO:0000256" key="5">
    <source>
        <dbReference type="ARBA" id="ARBA00022833"/>
    </source>
</evidence>
<reference evidence="12" key="2">
    <citation type="submission" date="2012-08" db="EMBL/GenBank/DDBJ databases">
        <title>Genome sequence of Kazachstania naganishii.</title>
        <authorList>
            <person name="Gordon J.L."/>
            <person name="Armisen D."/>
            <person name="Proux-Wera E."/>
            <person name="OhEigeartaigh S.S."/>
            <person name="Byrne K.P."/>
            <person name="Wolfe K.H."/>
        </authorList>
    </citation>
    <scope>NUCLEOTIDE SEQUENCE [LARGE SCALE GENOMIC DNA]</scope>
    <source>
        <strain evidence="12">ATCC MYA-139 / BCRC 22969 / CBS 8797 / CCRC 22969 / KCTC 17520 / NBRC 10181 / NCYC 3082</strain>
    </source>
</reference>
<dbReference type="PROSITE" id="PS50157">
    <property type="entry name" value="ZINC_FINGER_C2H2_2"/>
    <property type="match status" value="2"/>
</dbReference>
<evidence type="ECO:0000256" key="2">
    <source>
        <dbReference type="ARBA" id="ARBA00022723"/>
    </source>
</evidence>
<accession>J7RSJ2</accession>
<dbReference type="GO" id="GO:0000981">
    <property type="term" value="F:DNA-binding transcription factor activity, RNA polymerase II-specific"/>
    <property type="evidence" value="ECO:0007669"/>
    <property type="project" value="InterPro"/>
</dbReference>
<dbReference type="STRING" id="1071383.J7RSJ2"/>
<dbReference type="InterPro" id="IPR051059">
    <property type="entry name" value="VerF-like"/>
</dbReference>
<evidence type="ECO:0000313" key="11">
    <source>
        <dbReference type="EMBL" id="CCK72888.1"/>
    </source>
</evidence>
<feature type="domain" description="C2H2-type" evidence="10">
    <location>
        <begin position="80"/>
        <end position="104"/>
    </location>
</feature>
<reference evidence="11 12" key="1">
    <citation type="journal article" date="2011" name="Proc. Natl. Acad. Sci. U.S.A.">
        <title>Evolutionary erosion of yeast sex chromosomes by mating-type switching accidents.</title>
        <authorList>
            <person name="Gordon J.L."/>
            <person name="Armisen D."/>
            <person name="Proux-Wera E."/>
            <person name="Oheigeartaigh S.S."/>
            <person name="Byrne K.P."/>
            <person name="Wolfe K.H."/>
        </authorList>
    </citation>
    <scope>NUCLEOTIDE SEQUENCE [LARGE SCALE GENOMIC DNA]</scope>
    <source>
        <strain evidence="12">ATCC MYA-139 / BCRC 22969 / CBS 8797 / CCRC 22969 / KCTC 17520 / NBRC 10181 / NCYC 3082</strain>
    </source>
</reference>
<dbReference type="InterPro" id="IPR036236">
    <property type="entry name" value="Znf_C2H2_sf"/>
</dbReference>
<dbReference type="SMART" id="SM00355">
    <property type="entry name" value="ZnF_C2H2"/>
    <property type="match status" value="2"/>
</dbReference>
<evidence type="ECO:0000313" key="12">
    <source>
        <dbReference type="Proteomes" id="UP000006310"/>
    </source>
</evidence>
<keyword evidence="2" id="KW-0479">Metal-binding</keyword>
<dbReference type="HOGENOM" id="CLU_003977_1_0_1"/>
<feature type="compositionally biased region" description="Polar residues" evidence="8">
    <location>
        <begin position="297"/>
        <end position="315"/>
    </location>
</feature>
<dbReference type="Pfam" id="PF04082">
    <property type="entry name" value="Fungal_trans"/>
    <property type="match status" value="1"/>
</dbReference>